<name>A0ABP5AF55_9ACTN</name>
<proteinExistence type="inferred from homology"/>
<dbReference type="InterPro" id="IPR043129">
    <property type="entry name" value="ATPase_NBD"/>
</dbReference>
<evidence type="ECO:0000313" key="3">
    <source>
        <dbReference type="Proteomes" id="UP001501612"/>
    </source>
</evidence>
<dbReference type="PANTHER" id="PTHR18964">
    <property type="entry name" value="ROK (REPRESSOR, ORF, KINASE) FAMILY"/>
    <property type="match status" value="1"/>
</dbReference>
<evidence type="ECO:0000256" key="1">
    <source>
        <dbReference type="ARBA" id="ARBA00006479"/>
    </source>
</evidence>
<protein>
    <submittedName>
        <fullName evidence="2">ROK family glucokinase</fullName>
    </submittedName>
</protein>
<dbReference type="RefSeq" id="WP_344005146.1">
    <property type="nucleotide sequence ID" value="NZ_BAAAMY010000002.1"/>
</dbReference>
<dbReference type="Gene3D" id="3.30.420.40">
    <property type="match status" value="2"/>
</dbReference>
<dbReference type="SUPFAM" id="SSF53067">
    <property type="entry name" value="Actin-like ATPase domain"/>
    <property type="match status" value="1"/>
</dbReference>
<dbReference type="Proteomes" id="UP001501612">
    <property type="component" value="Unassembled WGS sequence"/>
</dbReference>
<keyword evidence="3" id="KW-1185">Reference proteome</keyword>
<sequence length="319" mass="31848">MSAGPGPAAVRVGVDVGGTKVLAGVVDDEGRVLRTARRSTPGRLATPEATEDALVEAVLDAADGAPLLAVGVAAAGFVDAAGERVAFAPHLPWRGEPVRDRLAERWRAPVTLDNDANAAAWAEYTLGAARGADTAVVVTLGTGIGGGLVVGGRLHRGRGGMAGEFGHGQLVPDGRPCECGRRGCWEQYCSGNALLREARAGVGTSAGPLAARCDGDPAALTGVMVTEAAAEGDEVALHAFEVVGGWLGVGVANLVATLDPDVVVVGGGLVAAGELLLAPGRAALRRALVAAAHREVPDLTPAAFGPEAGVVGAALLTRG</sequence>
<organism evidence="2 3">
    <name type="scientific">Nocardioides lentus</name>
    <dbReference type="NCBI Taxonomy" id="338077"/>
    <lineage>
        <taxon>Bacteria</taxon>
        <taxon>Bacillati</taxon>
        <taxon>Actinomycetota</taxon>
        <taxon>Actinomycetes</taxon>
        <taxon>Propionibacteriales</taxon>
        <taxon>Nocardioidaceae</taxon>
        <taxon>Nocardioides</taxon>
    </lineage>
</organism>
<reference evidence="3" key="1">
    <citation type="journal article" date="2019" name="Int. J. Syst. Evol. Microbiol.">
        <title>The Global Catalogue of Microorganisms (GCM) 10K type strain sequencing project: providing services to taxonomists for standard genome sequencing and annotation.</title>
        <authorList>
            <consortium name="The Broad Institute Genomics Platform"/>
            <consortium name="The Broad Institute Genome Sequencing Center for Infectious Disease"/>
            <person name="Wu L."/>
            <person name="Ma J."/>
        </authorList>
    </citation>
    <scope>NUCLEOTIDE SEQUENCE [LARGE SCALE GENOMIC DNA]</scope>
    <source>
        <strain evidence="3">JCM 14046</strain>
    </source>
</reference>
<dbReference type="Pfam" id="PF00480">
    <property type="entry name" value="ROK"/>
    <property type="match status" value="1"/>
</dbReference>
<accession>A0ABP5AF55</accession>
<gene>
    <name evidence="2" type="ORF">GCM10009737_12240</name>
</gene>
<dbReference type="EMBL" id="BAAAMY010000002">
    <property type="protein sequence ID" value="GAA1912286.1"/>
    <property type="molecule type" value="Genomic_DNA"/>
</dbReference>
<dbReference type="PROSITE" id="PS01125">
    <property type="entry name" value="ROK"/>
    <property type="match status" value="1"/>
</dbReference>
<dbReference type="PANTHER" id="PTHR18964:SF173">
    <property type="entry name" value="GLUCOKINASE"/>
    <property type="match status" value="1"/>
</dbReference>
<comment type="caution">
    <text evidence="2">The sequence shown here is derived from an EMBL/GenBank/DDBJ whole genome shotgun (WGS) entry which is preliminary data.</text>
</comment>
<dbReference type="InterPro" id="IPR000600">
    <property type="entry name" value="ROK"/>
</dbReference>
<dbReference type="InterPro" id="IPR049874">
    <property type="entry name" value="ROK_cs"/>
</dbReference>
<comment type="similarity">
    <text evidence="1">Belongs to the ROK (NagC/XylR) family.</text>
</comment>
<evidence type="ECO:0000313" key="2">
    <source>
        <dbReference type="EMBL" id="GAA1912286.1"/>
    </source>
</evidence>